<gene>
    <name evidence="1" type="ORF">ASZ90_018053</name>
</gene>
<dbReference type="NCBIfam" id="NF003323">
    <property type="entry name" value="PRK04334.1-3"/>
    <property type="match status" value="1"/>
</dbReference>
<name>A0A0W8E856_9ZZZZ</name>
<dbReference type="AlphaFoldDB" id="A0A0W8E856"/>
<proteinExistence type="predicted"/>
<comment type="caution">
    <text evidence="1">The sequence shown here is derived from an EMBL/GenBank/DDBJ whole genome shotgun (WGS) entry which is preliminary data.</text>
</comment>
<dbReference type="InterPro" id="IPR007183">
    <property type="entry name" value="UPF0280"/>
</dbReference>
<dbReference type="SUPFAM" id="SSF143631">
    <property type="entry name" value="ApbE-like"/>
    <property type="match status" value="1"/>
</dbReference>
<reference evidence="1" key="1">
    <citation type="journal article" date="2015" name="Proc. Natl. Acad. Sci. U.S.A.">
        <title>Networks of energetic and metabolic interactions define dynamics in microbial communities.</title>
        <authorList>
            <person name="Embree M."/>
            <person name="Liu J.K."/>
            <person name="Al-Bassam M.M."/>
            <person name="Zengler K."/>
        </authorList>
    </citation>
    <scope>NUCLEOTIDE SEQUENCE</scope>
</reference>
<protein>
    <recommendedName>
        <fullName evidence="2">ApbE family lipoprotein</fullName>
    </recommendedName>
</protein>
<dbReference type="InterPro" id="IPR003374">
    <property type="entry name" value="ApbE-like_sf"/>
</dbReference>
<evidence type="ECO:0008006" key="2">
    <source>
        <dbReference type="Google" id="ProtNLM"/>
    </source>
</evidence>
<dbReference type="EMBL" id="LNQE01001845">
    <property type="protein sequence ID" value="KUG04561.1"/>
    <property type="molecule type" value="Genomic_DNA"/>
</dbReference>
<evidence type="ECO:0000313" key="1">
    <source>
        <dbReference type="EMBL" id="KUG04561.1"/>
    </source>
</evidence>
<organism evidence="1">
    <name type="scientific">hydrocarbon metagenome</name>
    <dbReference type="NCBI Taxonomy" id="938273"/>
    <lineage>
        <taxon>unclassified sequences</taxon>
        <taxon>metagenomes</taxon>
        <taxon>ecological metagenomes</taxon>
    </lineage>
</organism>
<sequence>MNNREERDHVNRHYRALHEGTNLRYYKINIRESDLAIGVDKESYTDSLVSFSYQELRRLRSCLENHIQLQPEFQTSLVPIPLLDGAPEIVRRMGKAAWAVGVGPMAAVAGAISEMIGEKLLESCREVVVENGGDIFLGSQSDRIIAVYAGSSKFTYKIGIRVEAHETPLGICTSSGTVGPSLSFGKADAVVIKGSTAVLADAAATAAANRVKTAEDLMKAIDFVKDIVGITGILAIKDNKMAAWGHMEIVPIERRKQGESS</sequence>
<accession>A0A0W8E856</accession>
<dbReference type="Gene3D" id="3.10.520.10">
    <property type="entry name" value="ApbE-like domains"/>
    <property type="match status" value="1"/>
</dbReference>
<dbReference type="PIRSF" id="PIRSF006421">
    <property type="entry name" value="UCP006421"/>
    <property type="match status" value="1"/>
</dbReference>